<gene>
    <name evidence="2" type="ORF">ENJ51_00910</name>
</gene>
<organism evidence="2">
    <name type="scientific">Leucothrix mucor</name>
    <dbReference type="NCBI Taxonomy" id="45248"/>
    <lineage>
        <taxon>Bacteria</taxon>
        <taxon>Pseudomonadati</taxon>
        <taxon>Pseudomonadota</taxon>
        <taxon>Gammaproteobacteria</taxon>
        <taxon>Thiotrichales</taxon>
        <taxon>Thiotrichaceae</taxon>
        <taxon>Leucothrix</taxon>
    </lineage>
</organism>
<feature type="transmembrane region" description="Helical" evidence="1">
    <location>
        <begin position="34"/>
        <end position="57"/>
    </location>
</feature>
<sequence>MEMFTLPLSLIAFAATLWITSFFARLMSAKKPELIWIFATWLLGIIISTGVVISLNLFIDDKQLLVALTYLTPLIVLTLVYRLLNKMDWIAAITTNITALAVGLIAAVIVIISIGKPLDKTIISMACDIGLVEEMKPVESLAESDEEEYEEVILTEQNLLSPQVIAALEKKKIREKKSYIEPKFQVISIRGAKSAIGYKIRLAKNNGNVLEGILSKIRSGQLIVQQNLYGGVATTPIAMGSVKKLEVYR</sequence>
<comment type="caution">
    <text evidence="2">The sequence shown here is derived from an EMBL/GenBank/DDBJ whole genome shotgun (WGS) entry which is preliminary data.</text>
</comment>
<accession>A0A7V2SXQ9</accession>
<dbReference type="AlphaFoldDB" id="A0A7V2SXQ9"/>
<dbReference type="EMBL" id="DRMS01000036">
    <property type="protein sequence ID" value="HFC91350.1"/>
    <property type="molecule type" value="Genomic_DNA"/>
</dbReference>
<name>A0A7V2SXQ9_LEUMU</name>
<evidence type="ECO:0000256" key="1">
    <source>
        <dbReference type="SAM" id="Phobius"/>
    </source>
</evidence>
<evidence type="ECO:0000313" key="2">
    <source>
        <dbReference type="EMBL" id="HFC91350.1"/>
    </source>
</evidence>
<feature type="transmembrane region" description="Helical" evidence="1">
    <location>
        <begin position="64"/>
        <end position="84"/>
    </location>
</feature>
<keyword evidence="1" id="KW-1133">Transmembrane helix</keyword>
<reference evidence="2" key="1">
    <citation type="journal article" date="2020" name="mSystems">
        <title>Genome- and Community-Level Interaction Insights into Carbon Utilization and Element Cycling Functions of Hydrothermarchaeota in Hydrothermal Sediment.</title>
        <authorList>
            <person name="Zhou Z."/>
            <person name="Liu Y."/>
            <person name="Xu W."/>
            <person name="Pan J."/>
            <person name="Luo Z.H."/>
            <person name="Li M."/>
        </authorList>
    </citation>
    <scope>NUCLEOTIDE SEQUENCE [LARGE SCALE GENOMIC DNA]</scope>
    <source>
        <strain evidence="2">HyVt-493</strain>
    </source>
</reference>
<proteinExistence type="predicted"/>
<protein>
    <submittedName>
        <fullName evidence="2">Uncharacterized protein</fullName>
    </submittedName>
</protein>
<keyword evidence="1" id="KW-0472">Membrane</keyword>
<keyword evidence="1" id="KW-0812">Transmembrane</keyword>
<dbReference type="Proteomes" id="UP000885750">
    <property type="component" value="Unassembled WGS sequence"/>
</dbReference>
<feature type="transmembrane region" description="Helical" evidence="1">
    <location>
        <begin position="90"/>
        <end position="115"/>
    </location>
</feature>